<gene>
    <name evidence="1" type="ORF">C1SCF055_LOCUS16748</name>
</gene>
<sequence>MCPRLSKQNINISTSEVWHFDDRSENIVGFRGTGMNARQVSCATRDQHEGIGVCGGVPQAPHLPSLATMRPGSKLPSLEATEAEDSDGRAWSEHSLGATAMESELQQIAAQREKLGDMLSTQEVLAQQVNGDQGGAVPEVQAAPVSVVRAKVRRVKDLLRRRNRSEVSYDRALPQLGVPIPDRELKPTRDWKERPARKAAARVDYVGLRGRLRARSRGGG</sequence>
<comment type="caution">
    <text evidence="1">The sequence shown here is derived from an EMBL/GenBank/DDBJ whole genome shotgun (WGS) entry which is preliminary data.</text>
</comment>
<dbReference type="Proteomes" id="UP001152797">
    <property type="component" value="Unassembled WGS sequence"/>
</dbReference>
<dbReference type="EMBL" id="CAMXCT030001396">
    <property type="protein sequence ID" value="CAL4777005.1"/>
    <property type="molecule type" value="Genomic_DNA"/>
</dbReference>
<accession>A0A9P1CFG3</accession>
<evidence type="ECO:0000313" key="4">
    <source>
        <dbReference type="Proteomes" id="UP001152797"/>
    </source>
</evidence>
<dbReference type="AlphaFoldDB" id="A0A9P1CFG3"/>
<name>A0A9P1CFG3_9DINO</name>
<evidence type="ECO:0000313" key="1">
    <source>
        <dbReference type="EMBL" id="CAI3989693.1"/>
    </source>
</evidence>
<dbReference type="EMBL" id="CAMXCT020001396">
    <property type="protein sequence ID" value="CAL1143068.1"/>
    <property type="molecule type" value="Genomic_DNA"/>
</dbReference>
<reference evidence="2" key="2">
    <citation type="submission" date="2024-04" db="EMBL/GenBank/DDBJ databases">
        <authorList>
            <person name="Chen Y."/>
            <person name="Shah S."/>
            <person name="Dougan E. K."/>
            <person name="Thang M."/>
            <person name="Chan C."/>
        </authorList>
    </citation>
    <scope>NUCLEOTIDE SEQUENCE [LARGE SCALE GENOMIC DNA]</scope>
</reference>
<evidence type="ECO:0000313" key="2">
    <source>
        <dbReference type="EMBL" id="CAL1143068.1"/>
    </source>
</evidence>
<proteinExistence type="predicted"/>
<protein>
    <submittedName>
        <fullName evidence="3">Cellulase</fullName>
    </submittedName>
</protein>
<dbReference type="EMBL" id="CAMXCT010001396">
    <property type="protein sequence ID" value="CAI3989693.1"/>
    <property type="molecule type" value="Genomic_DNA"/>
</dbReference>
<dbReference type="OrthoDB" id="413178at2759"/>
<reference evidence="1" key="1">
    <citation type="submission" date="2022-10" db="EMBL/GenBank/DDBJ databases">
        <authorList>
            <person name="Chen Y."/>
            <person name="Dougan E. K."/>
            <person name="Chan C."/>
            <person name="Rhodes N."/>
            <person name="Thang M."/>
        </authorList>
    </citation>
    <scope>NUCLEOTIDE SEQUENCE</scope>
</reference>
<evidence type="ECO:0000313" key="3">
    <source>
        <dbReference type="EMBL" id="CAL4777005.1"/>
    </source>
</evidence>
<keyword evidence="4" id="KW-1185">Reference proteome</keyword>
<organism evidence="1">
    <name type="scientific">Cladocopium goreaui</name>
    <dbReference type="NCBI Taxonomy" id="2562237"/>
    <lineage>
        <taxon>Eukaryota</taxon>
        <taxon>Sar</taxon>
        <taxon>Alveolata</taxon>
        <taxon>Dinophyceae</taxon>
        <taxon>Suessiales</taxon>
        <taxon>Symbiodiniaceae</taxon>
        <taxon>Cladocopium</taxon>
    </lineage>
</organism>